<name>A0A7M5UVJ9_9CNID</name>
<dbReference type="EnsemblMetazoa" id="CLYHEMT004860.1">
    <property type="protein sequence ID" value="CLYHEMP004860.1"/>
    <property type="gene ID" value="CLYHEMG004860"/>
</dbReference>
<proteinExistence type="predicted"/>
<keyword evidence="3" id="KW-1185">Reference proteome</keyword>
<evidence type="ECO:0000313" key="2">
    <source>
        <dbReference type="EnsemblMetazoa" id="CLYHEMP004860.1"/>
    </source>
</evidence>
<feature type="compositionally biased region" description="Acidic residues" evidence="1">
    <location>
        <begin position="25"/>
        <end position="52"/>
    </location>
</feature>
<organism evidence="2 3">
    <name type="scientific">Clytia hemisphaerica</name>
    <dbReference type="NCBI Taxonomy" id="252671"/>
    <lineage>
        <taxon>Eukaryota</taxon>
        <taxon>Metazoa</taxon>
        <taxon>Cnidaria</taxon>
        <taxon>Hydrozoa</taxon>
        <taxon>Hydroidolina</taxon>
        <taxon>Leptothecata</taxon>
        <taxon>Obeliida</taxon>
        <taxon>Clytiidae</taxon>
        <taxon>Clytia</taxon>
    </lineage>
</organism>
<protein>
    <submittedName>
        <fullName evidence="2">Uncharacterized protein</fullName>
    </submittedName>
</protein>
<reference evidence="2" key="1">
    <citation type="submission" date="2021-01" db="UniProtKB">
        <authorList>
            <consortium name="EnsemblMetazoa"/>
        </authorList>
    </citation>
    <scope>IDENTIFICATION</scope>
</reference>
<evidence type="ECO:0000256" key="1">
    <source>
        <dbReference type="SAM" id="MobiDB-lite"/>
    </source>
</evidence>
<dbReference type="AlphaFoldDB" id="A0A7M5UVJ9"/>
<accession>A0A7M5UVJ9</accession>
<feature type="region of interest" description="Disordered" evidence="1">
    <location>
        <begin position="19"/>
        <end position="60"/>
    </location>
</feature>
<sequence length="146" mass="17024">STKGMRMFARDPLVLEKFKQAMEIDAAEEESESSEEEEEEEESESEESEEEQINEKKKKKEEIRFKSDWEACLKAVEKRTLLADVTRASSRLGKSFSWTKANKPSWWPCNVPFQSPHGKIKTPVDQIDMVMRSFHEHQMLKIVVSN</sequence>
<dbReference type="Proteomes" id="UP000594262">
    <property type="component" value="Unplaced"/>
</dbReference>
<evidence type="ECO:0000313" key="3">
    <source>
        <dbReference type="Proteomes" id="UP000594262"/>
    </source>
</evidence>